<evidence type="ECO:0000256" key="1">
    <source>
        <dbReference type="ARBA" id="ARBA00022679"/>
    </source>
</evidence>
<dbReference type="Proteomes" id="UP001652660">
    <property type="component" value="Chromosome 2c"/>
</dbReference>
<keyword evidence="9" id="KW-1185">Reference proteome</keyword>
<dbReference type="PANTHER" id="PTHR37984:SF5">
    <property type="entry name" value="PROTEIN NYNRIN-LIKE"/>
    <property type="match status" value="1"/>
</dbReference>
<gene>
    <name evidence="10" type="primary">LOC140035566</name>
</gene>
<protein>
    <recommendedName>
        <fullName evidence="8">Reverse transcriptase RNase H-like domain-containing protein</fullName>
    </recommendedName>
</protein>
<keyword evidence="4" id="KW-0255">Endonuclease</keyword>
<feature type="domain" description="Reverse transcriptase RNase H-like" evidence="8">
    <location>
        <begin position="486"/>
        <end position="581"/>
    </location>
</feature>
<dbReference type="Gene3D" id="3.30.70.270">
    <property type="match status" value="2"/>
</dbReference>
<evidence type="ECO:0000313" key="10">
    <source>
        <dbReference type="RefSeq" id="XP_071932940.1"/>
    </source>
</evidence>
<proteinExistence type="predicted"/>
<dbReference type="Pfam" id="PF17917">
    <property type="entry name" value="RT_RNaseH"/>
    <property type="match status" value="1"/>
</dbReference>
<keyword evidence="5" id="KW-0378">Hydrolase</keyword>
<evidence type="ECO:0000256" key="7">
    <source>
        <dbReference type="SAM" id="MobiDB-lite"/>
    </source>
</evidence>
<dbReference type="InterPro" id="IPR043502">
    <property type="entry name" value="DNA/RNA_pol_sf"/>
</dbReference>
<dbReference type="GeneID" id="140035566"/>
<evidence type="ECO:0000313" key="9">
    <source>
        <dbReference type="Proteomes" id="UP001652660"/>
    </source>
</evidence>
<evidence type="ECO:0000256" key="2">
    <source>
        <dbReference type="ARBA" id="ARBA00022695"/>
    </source>
</evidence>
<keyword evidence="1" id="KW-0808">Transferase</keyword>
<evidence type="ECO:0000259" key="8">
    <source>
        <dbReference type="Pfam" id="PF17917"/>
    </source>
</evidence>
<evidence type="ECO:0000256" key="3">
    <source>
        <dbReference type="ARBA" id="ARBA00022722"/>
    </source>
</evidence>
<dbReference type="SUPFAM" id="SSF56672">
    <property type="entry name" value="DNA/RNA polymerases"/>
    <property type="match status" value="1"/>
</dbReference>
<evidence type="ECO:0000256" key="4">
    <source>
        <dbReference type="ARBA" id="ARBA00022759"/>
    </source>
</evidence>
<dbReference type="PANTHER" id="PTHR37984">
    <property type="entry name" value="PROTEIN CBG26694"/>
    <property type="match status" value="1"/>
</dbReference>
<dbReference type="RefSeq" id="XP_071932940.1">
    <property type="nucleotide sequence ID" value="XM_072076839.1"/>
</dbReference>
<reference evidence="10" key="1">
    <citation type="submission" date="2025-08" db="UniProtKB">
        <authorList>
            <consortium name="RefSeq"/>
        </authorList>
    </citation>
    <scope>IDENTIFICATION</scope>
    <source>
        <tissue evidence="10">Leaves</tissue>
    </source>
</reference>
<dbReference type="InterPro" id="IPR043128">
    <property type="entry name" value="Rev_trsase/Diguanyl_cyclase"/>
</dbReference>
<keyword evidence="3" id="KW-0540">Nuclease</keyword>
<dbReference type="CDD" id="cd00303">
    <property type="entry name" value="retropepsin_like"/>
    <property type="match status" value="1"/>
</dbReference>
<sequence>MEHNNSRLEAIVGNLDQKFNKMEQKFNTLLKVMMKEKGLQDNDVRALEPILPTPLVHLKLMTPNGVPGSQHEPRGSLDIAEEFNKLQQRGTVEEYEEKFEELKTLMLTRNPKFDKSYFVSNFISGLKDEIKPMVKMFKPQTLLKAFEVAKLQECFLEIQSKQSKSSGKIALEPIFGMYKNHASGINEEEEPTLRMQKGSKMNTQVEWVNLLRIVNLLHLSRQAVNPFIVILADGTNITSGAIYPNMAWLIQEYQFQFDLKIMELGGWDIILGVDWIAGERQGPQIIYTGKVEKLCSLAGKTKRESRGESPRNNRKSPATIPQVFATPKGLSPERELDHQIILKPGAEPFKLKPHSPTLELHAQHLQTVLRVLADNQLYCKRSKCSFAQTSIKYRGHVISKAGVSMDSTKIECIKTWPIPSTVKELRGFLGLNGYYKRFIKGYGVSCKPLTQLLNKERFVWNHNAQIASEDLKKAMTTAPVLSMPNFELRFVIEIDACEVGIGAVLMHQGHLVAFLSKALSTQNLGLSVYEKELFALVLAVTKWKHYLVGHHFVIRTDHQALKHLLEQTLTNPLQHKWLTKLLGLDYKIQYKRGSDNGVADALSRRRVEGTSDSNAVVHQICAISVVQPAWILSSGKWGAKVQRYVGSTNNVKINLIRALHDSAIGDILRSKHENVLYPRLLQPIPIPQQACYCENGSSSLQTKIARGSSIHPVFHVSLLKMKVGITQTIASTLPELDVADHCFLKPEKVLKRRVIM</sequence>
<dbReference type="CDD" id="cd09274">
    <property type="entry name" value="RNase_HI_RT_Ty3"/>
    <property type="match status" value="1"/>
</dbReference>
<evidence type="ECO:0000256" key="5">
    <source>
        <dbReference type="ARBA" id="ARBA00022801"/>
    </source>
</evidence>
<dbReference type="InterPro" id="IPR050951">
    <property type="entry name" value="Retrovirus_Pol_polyprotein"/>
</dbReference>
<dbReference type="InterPro" id="IPR041373">
    <property type="entry name" value="RT_RNaseH"/>
</dbReference>
<keyword evidence="2" id="KW-0548">Nucleotidyltransferase</keyword>
<organism evidence="9 10">
    <name type="scientific">Coffea arabica</name>
    <name type="common">Arabian coffee</name>
    <dbReference type="NCBI Taxonomy" id="13443"/>
    <lineage>
        <taxon>Eukaryota</taxon>
        <taxon>Viridiplantae</taxon>
        <taxon>Streptophyta</taxon>
        <taxon>Embryophyta</taxon>
        <taxon>Tracheophyta</taxon>
        <taxon>Spermatophyta</taxon>
        <taxon>Magnoliopsida</taxon>
        <taxon>eudicotyledons</taxon>
        <taxon>Gunneridae</taxon>
        <taxon>Pentapetalae</taxon>
        <taxon>asterids</taxon>
        <taxon>lamiids</taxon>
        <taxon>Gentianales</taxon>
        <taxon>Rubiaceae</taxon>
        <taxon>Ixoroideae</taxon>
        <taxon>Gardenieae complex</taxon>
        <taxon>Bertiereae - Coffeeae clade</taxon>
        <taxon>Coffeeae</taxon>
        <taxon>Coffea</taxon>
    </lineage>
</organism>
<keyword evidence="6" id="KW-0695">RNA-directed DNA polymerase</keyword>
<feature type="region of interest" description="Disordered" evidence="7">
    <location>
        <begin position="299"/>
        <end position="323"/>
    </location>
</feature>
<feature type="compositionally biased region" description="Basic and acidic residues" evidence="7">
    <location>
        <begin position="301"/>
        <end position="311"/>
    </location>
</feature>
<accession>A0ABM4WMC2</accession>
<name>A0ABM4WMC2_COFAR</name>
<evidence type="ECO:0000256" key="6">
    <source>
        <dbReference type="ARBA" id="ARBA00022918"/>
    </source>
</evidence>